<feature type="region of interest" description="Disordered" evidence="1">
    <location>
        <begin position="146"/>
        <end position="168"/>
    </location>
</feature>
<evidence type="ECO:0000313" key="5">
    <source>
        <dbReference type="Proteomes" id="UP000664835"/>
    </source>
</evidence>
<dbReference type="InterPro" id="IPR010982">
    <property type="entry name" value="Lambda_DNA-bd_dom_sf"/>
</dbReference>
<dbReference type="SUPFAM" id="SSF47413">
    <property type="entry name" value="lambda repressor-like DNA-binding domains"/>
    <property type="match status" value="1"/>
</dbReference>
<evidence type="ECO:0000256" key="1">
    <source>
        <dbReference type="SAM" id="MobiDB-lite"/>
    </source>
</evidence>
<proteinExistence type="predicted"/>
<feature type="transmembrane region" description="Helical" evidence="2">
    <location>
        <begin position="118"/>
        <end position="136"/>
    </location>
</feature>
<comment type="caution">
    <text evidence="4">The sequence shown here is derived from an EMBL/GenBank/DDBJ whole genome shotgun (WGS) entry which is preliminary data.</text>
</comment>
<protein>
    <submittedName>
        <fullName evidence="4">Helix-turn-helix domain-containing protein</fullName>
    </submittedName>
</protein>
<dbReference type="EMBL" id="JAGETV010000016">
    <property type="protein sequence ID" value="MBO1927730.1"/>
    <property type="molecule type" value="Genomic_DNA"/>
</dbReference>
<keyword evidence="5" id="KW-1185">Reference proteome</keyword>
<dbReference type="PANTHER" id="PTHR34475">
    <property type="match status" value="1"/>
</dbReference>
<reference evidence="4 5" key="1">
    <citation type="submission" date="2021-03" db="EMBL/GenBank/DDBJ databases">
        <title>Thiomicrorhabdus sp.nov.,novel sulfur-oxidizing bacteria isolated from coastal sediment.</title>
        <authorList>
            <person name="Liu X."/>
        </authorList>
    </citation>
    <scope>NUCLEOTIDE SEQUENCE [LARGE SCALE GENOMIC DNA]</scope>
    <source>
        <strain evidence="4 5">6S2-11</strain>
    </source>
</reference>
<accession>A0ABS3Q7D8</accession>
<dbReference type="PROSITE" id="PS50943">
    <property type="entry name" value="HTH_CROC1"/>
    <property type="match status" value="1"/>
</dbReference>
<evidence type="ECO:0000259" key="3">
    <source>
        <dbReference type="PROSITE" id="PS50943"/>
    </source>
</evidence>
<organism evidence="4 5">
    <name type="scientific">Thiomicrorhabdus marina</name>
    <dbReference type="NCBI Taxonomy" id="2818442"/>
    <lineage>
        <taxon>Bacteria</taxon>
        <taxon>Pseudomonadati</taxon>
        <taxon>Pseudomonadota</taxon>
        <taxon>Gammaproteobacteria</taxon>
        <taxon>Thiotrichales</taxon>
        <taxon>Piscirickettsiaceae</taxon>
        <taxon>Thiomicrorhabdus</taxon>
    </lineage>
</organism>
<gene>
    <name evidence="4" type="ORF">J3998_09095</name>
</gene>
<feature type="domain" description="HTH cro/C1-type" evidence="3">
    <location>
        <begin position="22"/>
        <end position="58"/>
    </location>
</feature>
<dbReference type="InterPro" id="IPR001387">
    <property type="entry name" value="Cro/C1-type_HTH"/>
</dbReference>
<dbReference type="Proteomes" id="UP000664835">
    <property type="component" value="Unassembled WGS sequence"/>
</dbReference>
<evidence type="ECO:0000256" key="2">
    <source>
        <dbReference type="SAM" id="Phobius"/>
    </source>
</evidence>
<dbReference type="InterPro" id="IPR050400">
    <property type="entry name" value="Bact_Cytoskel_RodZ"/>
</dbReference>
<dbReference type="Pfam" id="PF13413">
    <property type="entry name" value="HTH_25"/>
    <property type="match status" value="1"/>
</dbReference>
<keyword evidence="2" id="KW-1133">Transmembrane helix</keyword>
<evidence type="ECO:0000313" key="4">
    <source>
        <dbReference type="EMBL" id="MBO1927730.1"/>
    </source>
</evidence>
<dbReference type="SMART" id="SM00530">
    <property type="entry name" value="HTH_XRE"/>
    <property type="match status" value="1"/>
</dbReference>
<dbReference type="RefSeq" id="WP_208150345.1">
    <property type="nucleotide sequence ID" value="NZ_JAGETV010000016.1"/>
</dbReference>
<keyword evidence="2" id="KW-0472">Membrane</keyword>
<dbReference type="CDD" id="cd00093">
    <property type="entry name" value="HTH_XRE"/>
    <property type="match status" value="1"/>
</dbReference>
<dbReference type="PANTHER" id="PTHR34475:SF1">
    <property type="entry name" value="CYTOSKELETON PROTEIN RODZ"/>
    <property type="match status" value="1"/>
</dbReference>
<name>A0ABS3Q7D8_9GAMM</name>
<sequence length="168" mass="19113">MSEVERVASEQSIDTMALNVLLREAREAQHLTLDTVSSQLNMSLQQLNRLESDELEPTSMSPFERGYVRNYAAMLNIPSEQIEHYFPRSEVVSDLHSVQRYYSYEDKKPFFARPAGRALVYLFGIGVIAFLLWMVWPDNSKTEVNQAPTEQLLSPLSESPITPSPSAE</sequence>
<keyword evidence="2" id="KW-0812">Transmembrane</keyword>
<dbReference type="Gene3D" id="1.10.260.40">
    <property type="entry name" value="lambda repressor-like DNA-binding domains"/>
    <property type="match status" value="1"/>
</dbReference>